<comment type="caution">
    <text evidence="2">The sequence shown here is derived from an EMBL/GenBank/DDBJ whole genome shotgun (WGS) entry which is preliminary data.</text>
</comment>
<feature type="region of interest" description="Disordered" evidence="1">
    <location>
        <begin position="80"/>
        <end position="150"/>
    </location>
</feature>
<dbReference type="Proteomes" id="UP000821866">
    <property type="component" value="Chromosome 10"/>
</dbReference>
<name>A0A9J6EUW6_RHIMP</name>
<evidence type="ECO:0000256" key="1">
    <source>
        <dbReference type="SAM" id="MobiDB-lite"/>
    </source>
</evidence>
<accession>A0A9J6EUW6</accession>
<gene>
    <name evidence="2" type="ORF">HPB51_020511</name>
</gene>
<dbReference type="EMBL" id="JABSTU010000002">
    <property type="protein sequence ID" value="KAH8037991.1"/>
    <property type="molecule type" value="Genomic_DNA"/>
</dbReference>
<proteinExistence type="predicted"/>
<feature type="region of interest" description="Disordered" evidence="1">
    <location>
        <begin position="24"/>
        <end position="44"/>
    </location>
</feature>
<evidence type="ECO:0000313" key="3">
    <source>
        <dbReference type="Proteomes" id="UP000821866"/>
    </source>
</evidence>
<evidence type="ECO:0000313" key="2">
    <source>
        <dbReference type="EMBL" id="KAH8037991.1"/>
    </source>
</evidence>
<keyword evidence="3" id="KW-1185">Reference proteome</keyword>
<reference evidence="2" key="1">
    <citation type="journal article" date="2020" name="Cell">
        <title>Large-Scale Comparative Analyses of Tick Genomes Elucidate Their Genetic Diversity and Vector Capacities.</title>
        <authorList>
            <consortium name="Tick Genome and Microbiome Consortium (TIGMIC)"/>
            <person name="Jia N."/>
            <person name="Wang J."/>
            <person name="Shi W."/>
            <person name="Du L."/>
            <person name="Sun Y."/>
            <person name="Zhan W."/>
            <person name="Jiang J.F."/>
            <person name="Wang Q."/>
            <person name="Zhang B."/>
            <person name="Ji P."/>
            <person name="Bell-Sakyi L."/>
            <person name="Cui X.M."/>
            <person name="Yuan T.T."/>
            <person name="Jiang B.G."/>
            <person name="Yang W.F."/>
            <person name="Lam T.T."/>
            <person name="Chang Q.C."/>
            <person name="Ding S.J."/>
            <person name="Wang X.J."/>
            <person name="Zhu J.G."/>
            <person name="Ruan X.D."/>
            <person name="Zhao L."/>
            <person name="Wei J.T."/>
            <person name="Ye R.Z."/>
            <person name="Que T.C."/>
            <person name="Du C.H."/>
            <person name="Zhou Y.H."/>
            <person name="Cheng J.X."/>
            <person name="Dai P.F."/>
            <person name="Guo W.B."/>
            <person name="Han X.H."/>
            <person name="Huang E.J."/>
            <person name="Li L.F."/>
            <person name="Wei W."/>
            <person name="Gao Y.C."/>
            <person name="Liu J.Z."/>
            <person name="Shao H.Z."/>
            <person name="Wang X."/>
            <person name="Wang C.C."/>
            <person name="Yang T.C."/>
            <person name="Huo Q.B."/>
            <person name="Li W."/>
            <person name="Chen H.Y."/>
            <person name="Chen S.E."/>
            <person name="Zhou L.G."/>
            <person name="Ni X.B."/>
            <person name="Tian J.H."/>
            <person name="Sheng Y."/>
            <person name="Liu T."/>
            <person name="Pan Y.S."/>
            <person name="Xia L.Y."/>
            <person name="Li J."/>
            <person name="Zhao F."/>
            <person name="Cao W.C."/>
        </authorList>
    </citation>
    <scope>NUCLEOTIDE SEQUENCE</scope>
    <source>
        <strain evidence="2">Rmic-2018</strain>
    </source>
</reference>
<feature type="compositionally biased region" description="Basic and acidic residues" evidence="1">
    <location>
        <begin position="31"/>
        <end position="44"/>
    </location>
</feature>
<dbReference type="AlphaFoldDB" id="A0A9J6EUW6"/>
<feature type="compositionally biased region" description="Low complexity" evidence="1">
    <location>
        <begin position="80"/>
        <end position="148"/>
    </location>
</feature>
<reference evidence="2" key="2">
    <citation type="submission" date="2021-09" db="EMBL/GenBank/DDBJ databases">
        <authorList>
            <person name="Jia N."/>
            <person name="Wang J."/>
            <person name="Shi W."/>
            <person name="Du L."/>
            <person name="Sun Y."/>
            <person name="Zhan W."/>
            <person name="Jiang J."/>
            <person name="Wang Q."/>
            <person name="Zhang B."/>
            <person name="Ji P."/>
            <person name="Sakyi L.B."/>
            <person name="Cui X."/>
            <person name="Yuan T."/>
            <person name="Jiang B."/>
            <person name="Yang W."/>
            <person name="Lam T.T.-Y."/>
            <person name="Chang Q."/>
            <person name="Ding S."/>
            <person name="Wang X."/>
            <person name="Zhu J."/>
            <person name="Ruan X."/>
            <person name="Zhao L."/>
            <person name="Wei J."/>
            <person name="Que T."/>
            <person name="Du C."/>
            <person name="Cheng J."/>
            <person name="Dai P."/>
            <person name="Han X."/>
            <person name="Huang E."/>
            <person name="Gao Y."/>
            <person name="Liu J."/>
            <person name="Shao H."/>
            <person name="Ye R."/>
            <person name="Li L."/>
            <person name="Wei W."/>
            <person name="Wang X."/>
            <person name="Wang C."/>
            <person name="Huo Q."/>
            <person name="Li W."/>
            <person name="Guo W."/>
            <person name="Chen H."/>
            <person name="Chen S."/>
            <person name="Zhou L."/>
            <person name="Zhou L."/>
            <person name="Ni X."/>
            <person name="Tian J."/>
            <person name="Zhou Y."/>
            <person name="Sheng Y."/>
            <person name="Liu T."/>
            <person name="Pan Y."/>
            <person name="Xia L."/>
            <person name="Li J."/>
            <person name="Zhao F."/>
            <person name="Cao W."/>
        </authorList>
    </citation>
    <scope>NUCLEOTIDE SEQUENCE</scope>
    <source>
        <strain evidence="2">Rmic-2018</strain>
        <tissue evidence="2">Larvae</tissue>
    </source>
</reference>
<organism evidence="2 3">
    <name type="scientific">Rhipicephalus microplus</name>
    <name type="common">Cattle tick</name>
    <name type="synonym">Boophilus microplus</name>
    <dbReference type="NCBI Taxonomy" id="6941"/>
    <lineage>
        <taxon>Eukaryota</taxon>
        <taxon>Metazoa</taxon>
        <taxon>Ecdysozoa</taxon>
        <taxon>Arthropoda</taxon>
        <taxon>Chelicerata</taxon>
        <taxon>Arachnida</taxon>
        <taxon>Acari</taxon>
        <taxon>Parasitiformes</taxon>
        <taxon>Ixodida</taxon>
        <taxon>Ixodoidea</taxon>
        <taxon>Ixodidae</taxon>
        <taxon>Rhipicephalinae</taxon>
        <taxon>Rhipicephalus</taxon>
        <taxon>Boophilus</taxon>
    </lineage>
</organism>
<sequence>MRIQDARADVINMDAKWKLMVAETESGVVDRPTDDDSTRDPEEPAIREVTEESLERAATLLIPVKTANVAPMYTPSTEQTAVVTTTTTTTPITTPPQKTTTTVETSSTTPWTTTTTPKATSTTARTRRTITTQSTSTTPGTSTIPKTTADPVTITTLEITSATPKRTPTIQGLDDYA</sequence>
<protein>
    <submittedName>
        <fullName evidence="2">Uncharacterized protein</fullName>
    </submittedName>
</protein>